<evidence type="ECO:0000256" key="2">
    <source>
        <dbReference type="ARBA" id="ARBA00023002"/>
    </source>
</evidence>
<dbReference type="PRINTS" id="PR00080">
    <property type="entry name" value="SDRFAMILY"/>
</dbReference>
<evidence type="ECO:0000313" key="3">
    <source>
        <dbReference type="EMBL" id="BBH94822.1"/>
    </source>
</evidence>
<dbReference type="InterPro" id="IPR036291">
    <property type="entry name" value="NAD(P)-bd_dom_sf"/>
</dbReference>
<keyword evidence="2" id="KW-0560">Oxidoreductase</keyword>
<dbReference type="EMBL" id="AP019377">
    <property type="protein sequence ID" value="BBH94822.1"/>
    <property type="molecule type" value="Genomic_DNA"/>
</dbReference>
<gene>
    <name evidence="3" type="ORF">KTA_30210</name>
</gene>
<dbReference type="GO" id="GO:0016491">
    <property type="term" value="F:oxidoreductase activity"/>
    <property type="evidence" value="ECO:0007669"/>
    <property type="project" value="UniProtKB-KW"/>
</dbReference>
<dbReference type="PRINTS" id="PR00081">
    <property type="entry name" value="GDHRDH"/>
</dbReference>
<organism evidence="3">
    <name type="scientific">Thermogemmatispora argillosa</name>
    <dbReference type="NCBI Taxonomy" id="2045280"/>
    <lineage>
        <taxon>Bacteria</taxon>
        <taxon>Bacillati</taxon>
        <taxon>Chloroflexota</taxon>
        <taxon>Ktedonobacteria</taxon>
        <taxon>Thermogemmatisporales</taxon>
        <taxon>Thermogemmatisporaceae</taxon>
        <taxon>Thermogemmatispora</taxon>
    </lineage>
</organism>
<dbReference type="FunFam" id="3.40.50.720:FF:000084">
    <property type="entry name" value="Short-chain dehydrogenase reductase"/>
    <property type="match status" value="1"/>
</dbReference>
<dbReference type="PANTHER" id="PTHR24321">
    <property type="entry name" value="DEHYDROGENASES, SHORT CHAIN"/>
    <property type="match status" value="1"/>
</dbReference>
<dbReference type="AlphaFoldDB" id="A0A455T5V5"/>
<dbReference type="Gene3D" id="3.40.50.720">
    <property type="entry name" value="NAD(P)-binding Rossmann-like Domain"/>
    <property type="match status" value="1"/>
</dbReference>
<dbReference type="PANTHER" id="PTHR24321:SF8">
    <property type="entry name" value="ESTRADIOL 17-BETA-DEHYDROGENASE 8-RELATED"/>
    <property type="match status" value="1"/>
</dbReference>
<dbReference type="NCBIfam" id="NF005559">
    <property type="entry name" value="PRK07231.1"/>
    <property type="match status" value="1"/>
</dbReference>
<proteinExistence type="inferred from homology"/>
<sequence length="255" mass="26187">MKRFEQQVAVVTGAASGIGRALVQRLTNEGAAVVAVDIVEEPLQALVTELQGQGASICACRADVASESGVEAMLTTATSTYGRLDILCNNAGIMDLMTPAAEVPLELWERVLAVNLYGPFLACRRAIPIFLEQGGGTIVNTASEAGLRGGAAGTPYTVSKHGLIGLTRSIAFHYGERGIRCNAVCPGAVATAIGLGQGVPHQSGLERVGAFIRASAPSRVASPDEIAAAIAFLASKEASYINGAILPVDGGWLAA</sequence>
<reference evidence="3" key="1">
    <citation type="submission" date="2018-12" db="EMBL/GenBank/DDBJ databases">
        <title>Novel natural products biosynthetic potential of the class Ktedonobacteria.</title>
        <authorList>
            <person name="Zheng Y."/>
            <person name="Saitou A."/>
            <person name="Wang C.M."/>
            <person name="Toyoda A."/>
            <person name="Minakuchi Y."/>
            <person name="Sekiguchi Y."/>
            <person name="Ueda K."/>
            <person name="Takano H."/>
            <person name="Sakai Y."/>
            <person name="Yokota A."/>
            <person name="Yabe S."/>
        </authorList>
    </citation>
    <scope>NUCLEOTIDE SEQUENCE</scope>
    <source>
        <strain evidence="3">A3-2</strain>
    </source>
</reference>
<dbReference type="CDD" id="cd05233">
    <property type="entry name" value="SDR_c"/>
    <property type="match status" value="1"/>
</dbReference>
<name>A0A455T5V5_9CHLR</name>
<dbReference type="PROSITE" id="PS00061">
    <property type="entry name" value="ADH_SHORT"/>
    <property type="match status" value="1"/>
</dbReference>
<comment type="similarity">
    <text evidence="1">Belongs to the short-chain dehydrogenases/reductases (SDR) family.</text>
</comment>
<evidence type="ECO:0000256" key="1">
    <source>
        <dbReference type="ARBA" id="ARBA00006484"/>
    </source>
</evidence>
<dbReference type="Pfam" id="PF13561">
    <property type="entry name" value="adh_short_C2"/>
    <property type="match status" value="1"/>
</dbReference>
<protein>
    <submittedName>
        <fullName evidence="3">3-ketoacyl-ACP reductase</fullName>
    </submittedName>
</protein>
<dbReference type="InterPro" id="IPR020904">
    <property type="entry name" value="Sc_DH/Rdtase_CS"/>
</dbReference>
<accession>A0A455T5V5</accession>
<dbReference type="SUPFAM" id="SSF51735">
    <property type="entry name" value="NAD(P)-binding Rossmann-fold domains"/>
    <property type="match status" value="1"/>
</dbReference>
<dbReference type="InterPro" id="IPR002347">
    <property type="entry name" value="SDR_fam"/>
</dbReference>